<dbReference type="GeneID" id="19462542"/>
<sequence>MSESESDGYIYDSVLPALTAKVQNFIVFCNQEGLKIEGHSYHNNVQKYLPLLEPIRRKNNRILKNQPVVESQPLKW</sequence>
<dbReference type="OrthoDB" id="4630416at2759"/>
<dbReference type="RefSeq" id="XP_008081931.1">
    <property type="nucleotide sequence ID" value="XM_008083740.1"/>
</dbReference>
<accession>S3CY32</accession>
<dbReference type="Proteomes" id="UP000016922">
    <property type="component" value="Unassembled WGS sequence"/>
</dbReference>
<evidence type="ECO:0000313" key="2">
    <source>
        <dbReference type="Proteomes" id="UP000016922"/>
    </source>
</evidence>
<dbReference type="AlphaFoldDB" id="S3CY32"/>
<proteinExistence type="predicted"/>
<evidence type="ECO:0000313" key="1">
    <source>
        <dbReference type="EMBL" id="EPE30520.1"/>
    </source>
</evidence>
<dbReference type="KEGG" id="glz:GLAREA_03487"/>
<protein>
    <submittedName>
        <fullName evidence="1">Uncharacterized protein</fullName>
    </submittedName>
</protein>
<dbReference type="EMBL" id="KE145363">
    <property type="protein sequence ID" value="EPE30520.1"/>
    <property type="molecule type" value="Genomic_DNA"/>
</dbReference>
<dbReference type="HOGENOM" id="CLU_2654708_0_0_1"/>
<organism evidence="1 2">
    <name type="scientific">Glarea lozoyensis (strain ATCC 20868 / MF5171)</name>
    <dbReference type="NCBI Taxonomy" id="1116229"/>
    <lineage>
        <taxon>Eukaryota</taxon>
        <taxon>Fungi</taxon>
        <taxon>Dikarya</taxon>
        <taxon>Ascomycota</taxon>
        <taxon>Pezizomycotina</taxon>
        <taxon>Leotiomycetes</taxon>
        <taxon>Helotiales</taxon>
        <taxon>Helotiaceae</taxon>
        <taxon>Glarea</taxon>
    </lineage>
</organism>
<keyword evidence="2" id="KW-1185">Reference proteome</keyword>
<name>S3CY32_GLAL2</name>
<reference evidence="1 2" key="1">
    <citation type="journal article" date="2013" name="BMC Genomics">
        <title>Genomics-driven discovery of the pneumocandin biosynthetic gene cluster in the fungus Glarea lozoyensis.</title>
        <authorList>
            <person name="Chen L."/>
            <person name="Yue Q."/>
            <person name="Zhang X."/>
            <person name="Xiang M."/>
            <person name="Wang C."/>
            <person name="Li S."/>
            <person name="Che Y."/>
            <person name="Ortiz-Lopez F.J."/>
            <person name="Bills G.F."/>
            <person name="Liu X."/>
            <person name="An Z."/>
        </authorList>
    </citation>
    <scope>NUCLEOTIDE SEQUENCE [LARGE SCALE GENOMIC DNA]</scope>
    <source>
        <strain evidence="2">ATCC 20868 / MF5171</strain>
    </source>
</reference>
<gene>
    <name evidence="1" type="ORF">GLAREA_03487</name>
</gene>